<keyword evidence="1" id="KW-0812">Transmembrane</keyword>
<dbReference type="EMBL" id="GBXM01044928">
    <property type="protein sequence ID" value="JAH63649.1"/>
    <property type="molecule type" value="Transcribed_RNA"/>
</dbReference>
<organism evidence="2">
    <name type="scientific">Anguilla anguilla</name>
    <name type="common">European freshwater eel</name>
    <name type="synonym">Muraena anguilla</name>
    <dbReference type="NCBI Taxonomy" id="7936"/>
    <lineage>
        <taxon>Eukaryota</taxon>
        <taxon>Metazoa</taxon>
        <taxon>Chordata</taxon>
        <taxon>Craniata</taxon>
        <taxon>Vertebrata</taxon>
        <taxon>Euteleostomi</taxon>
        <taxon>Actinopterygii</taxon>
        <taxon>Neopterygii</taxon>
        <taxon>Teleostei</taxon>
        <taxon>Anguilliformes</taxon>
        <taxon>Anguillidae</taxon>
        <taxon>Anguilla</taxon>
    </lineage>
</organism>
<protein>
    <submittedName>
        <fullName evidence="2">Uncharacterized protein</fullName>
    </submittedName>
</protein>
<accession>A0A0E9UCP0</accession>
<keyword evidence="1" id="KW-0472">Membrane</keyword>
<reference evidence="2" key="2">
    <citation type="journal article" date="2015" name="Fish Shellfish Immunol.">
        <title>Early steps in the European eel (Anguilla anguilla)-Vibrio vulnificus interaction in the gills: Role of the RtxA13 toxin.</title>
        <authorList>
            <person name="Callol A."/>
            <person name="Pajuelo D."/>
            <person name="Ebbesson L."/>
            <person name="Teles M."/>
            <person name="MacKenzie S."/>
            <person name="Amaro C."/>
        </authorList>
    </citation>
    <scope>NUCLEOTIDE SEQUENCE</scope>
</reference>
<evidence type="ECO:0000313" key="2">
    <source>
        <dbReference type="EMBL" id="JAH63649.1"/>
    </source>
</evidence>
<name>A0A0E9UCP0_ANGAN</name>
<feature type="transmembrane region" description="Helical" evidence="1">
    <location>
        <begin position="6"/>
        <end position="25"/>
    </location>
</feature>
<dbReference type="AlphaFoldDB" id="A0A0E9UCP0"/>
<evidence type="ECO:0000256" key="1">
    <source>
        <dbReference type="SAM" id="Phobius"/>
    </source>
</evidence>
<reference evidence="2" key="1">
    <citation type="submission" date="2014-11" db="EMBL/GenBank/DDBJ databases">
        <authorList>
            <person name="Amaro Gonzalez C."/>
        </authorList>
    </citation>
    <scope>NUCLEOTIDE SEQUENCE</scope>
</reference>
<sequence>MWSSLISRATYFYFIFCVLISVNVVKKQPLYSF</sequence>
<proteinExistence type="predicted"/>
<keyword evidence="1" id="KW-1133">Transmembrane helix</keyword>